<organism evidence="2 3">
    <name type="scientific">Melanomma pulvis-pyrius CBS 109.77</name>
    <dbReference type="NCBI Taxonomy" id="1314802"/>
    <lineage>
        <taxon>Eukaryota</taxon>
        <taxon>Fungi</taxon>
        <taxon>Dikarya</taxon>
        <taxon>Ascomycota</taxon>
        <taxon>Pezizomycotina</taxon>
        <taxon>Dothideomycetes</taxon>
        <taxon>Pleosporomycetidae</taxon>
        <taxon>Pleosporales</taxon>
        <taxon>Melanommataceae</taxon>
        <taxon>Melanomma</taxon>
    </lineage>
</organism>
<dbReference type="EMBL" id="MU002169">
    <property type="protein sequence ID" value="KAF2789012.1"/>
    <property type="molecule type" value="Genomic_DNA"/>
</dbReference>
<evidence type="ECO:0008006" key="4">
    <source>
        <dbReference type="Google" id="ProtNLM"/>
    </source>
</evidence>
<dbReference type="Proteomes" id="UP000799757">
    <property type="component" value="Unassembled WGS sequence"/>
</dbReference>
<dbReference type="OrthoDB" id="4501855at2759"/>
<dbReference type="AlphaFoldDB" id="A0A6A6WY56"/>
<feature type="compositionally biased region" description="Polar residues" evidence="1">
    <location>
        <begin position="64"/>
        <end position="75"/>
    </location>
</feature>
<accession>A0A6A6WY56</accession>
<proteinExistence type="predicted"/>
<evidence type="ECO:0000313" key="3">
    <source>
        <dbReference type="Proteomes" id="UP000799757"/>
    </source>
</evidence>
<reference evidence="2" key="1">
    <citation type="journal article" date="2020" name="Stud. Mycol.">
        <title>101 Dothideomycetes genomes: a test case for predicting lifestyles and emergence of pathogens.</title>
        <authorList>
            <person name="Haridas S."/>
            <person name="Albert R."/>
            <person name="Binder M."/>
            <person name="Bloem J."/>
            <person name="Labutti K."/>
            <person name="Salamov A."/>
            <person name="Andreopoulos B."/>
            <person name="Baker S."/>
            <person name="Barry K."/>
            <person name="Bills G."/>
            <person name="Bluhm B."/>
            <person name="Cannon C."/>
            <person name="Castanera R."/>
            <person name="Culley D."/>
            <person name="Daum C."/>
            <person name="Ezra D."/>
            <person name="Gonzalez J."/>
            <person name="Henrissat B."/>
            <person name="Kuo A."/>
            <person name="Liang C."/>
            <person name="Lipzen A."/>
            <person name="Lutzoni F."/>
            <person name="Magnuson J."/>
            <person name="Mondo S."/>
            <person name="Nolan M."/>
            <person name="Ohm R."/>
            <person name="Pangilinan J."/>
            <person name="Park H.-J."/>
            <person name="Ramirez L."/>
            <person name="Alfaro M."/>
            <person name="Sun H."/>
            <person name="Tritt A."/>
            <person name="Yoshinaga Y."/>
            <person name="Zwiers L.-H."/>
            <person name="Turgeon B."/>
            <person name="Goodwin S."/>
            <person name="Spatafora J."/>
            <person name="Crous P."/>
            <person name="Grigoriev I."/>
        </authorList>
    </citation>
    <scope>NUCLEOTIDE SEQUENCE</scope>
    <source>
        <strain evidence="2">CBS 109.77</strain>
    </source>
</reference>
<sequence length="220" mass="25002">MDGLYARGIQALQEQTVPPEAAIESLLTKKRKSDDFFARRRRAIEEETTHGATSQRPNPVLRTPSPSNGEPSQITGLLPTMISEETYEALRGLLRALFQIVLQVILPAKQQDGEVVSAYIARFERILHEAEAEDYPATVKISTFCYGLNSSTRRALNGQLTFPRSYPEQLRQLNQQHLIDRALHLTRRKTVLAAQLVDRRQLLLFLLVKLEFELPAVRIN</sequence>
<gene>
    <name evidence="2" type="ORF">K505DRAFT_365976</name>
</gene>
<keyword evidence="3" id="KW-1185">Reference proteome</keyword>
<name>A0A6A6WY56_9PLEO</name>
<evidence type="ECO:0000313" key="2">
    <source>
        <dbReference type="EMBL" id="KAF2789012.1"/>
    </source>
</evidence>
<evidence type="ECO:0000256" key="1">
    <source>
        <dbReference type="SAM" id="MobiDB-lite"/>
    </source>
</evidence>
<feature type="region of interest" description="Disordered" evidence="1">
    <location>
        <begin position="44"/>
        <end position="75"/>
    </location>
</feature>
<protein>
    <recommendedName>
        <fullName evidence="4">Retrotransposon gag domain-containing protein</fullName>
    </recommendedName>
</protein>